<protein>
    <recommendedName>
        <fullName evidence="2">Aminopeptidase N-like N-terminal domain-containing protein</fullName>
    </recommendedName>
</protein>
<organism evidence="3 4">
    <name type="scientific">Ridgeia piscesae</name>
    <name type="common">Tubeworm</name>
    <dbReference type="NCBI Taxonomy" id="27915"/>
    <lineage>
        <taxon>Eukaryota</taxon>
        <taxon>Metazoa</taxon>
        <taxon>Spiralia</taxon>
        <taxon>Lophotrochozoa</taxon>
        <taxon>Annelida</taxon>
        <taxon>Polychaeta</taxon>
        <taxon>Sedentaria</taxon>
        <taxon>Canalipalpata</taxon>
        <taxon>Sabellida</taxon>
        <taxon>Siboglinidae</taxon>
        <taxon>Ridgeia</taxon>
    </lineage>
</organism>
<dbReference type="PANTHER" id="PTHR11533:SF299">
    <property type="entry name" value="AMINOPEPTIDASE"/>
    <property type="match status" value="1"/>
</dbReference>
<feature type="domain" description="Aminopeptidase N-like N-terminal" evidence="2">
    <location>
        <begin position="33"/>
        <end position="156"/>
    </location>
</feature>
<dbReference type="GO" id="GO:0043171">
    <property type="term" value="P:peptide catabolic process"/>
    <property type="evidence" value="ECO:0007669"/>
    <property type="project" value="TreeGrafter"/>
</dbReference>
<sequence length="157" mass="17840">MKLCLCPSGPEPTAPAPTRKPVPKDVRLPLNVHPQHYDVQLRPDIYGDDPGQFNFSGSVDIHVNCTRQTDTITLHTKQLDILRASIEIQMGSGVSEEQSPKCVSWKEDKLREFLILSFDKALKPNFLYKLTIDFNGRIKRNLIGIYLSSYKQNNVTK</sequence>
<dbReference type="GO" id="GO:0005737">
    <property type="term" value="C:cytoplasm"/>
    <property type="evidence" value="ECO:0007669"/>
    <property type="project" value="TreeGrafter"/>
</dbReference>
<dbReference type="EMBL" id="JAODUO010000315">
    <property type="protein sequence ID" value="KAK2183343.1"/>
    <property type="molecule type" value="Genomic_DNA"/>
</dbReference>
<evidence type="ECO:0000256" key="1">
    <source>
        <dbReference type="SAM" id="MobiDB-lite"/>
    </source>
</evidence>
<dbReference type="PANTHER" id="PTHR11533">
    <property type="entry name" value="PROTEASE M1 ZINC METALLOPROTEASE"/>
    <property type="match status" value="1"/>
</dbReference>
<name>A0AAD9L6V6_RIDPI</name>
<dbReference type="SUPFAM" id="SSF63737">
    <property type="entry name" value="Leukotriene A4 hydrolase N-terminal domain"/>
    <property type="match status" value="1"/>
</dbReference>
<feature type="region of interest" description="Disordered" evidence="1">
    <location>
        <begin position="1"/>
        <end position="22"/>
    </location>
</feature>
<gene>
    <name evidence="3" type="ORF">NP493_315g04044</name>
</gene>
<feature type="compositionally biased region" description="Pro residues" evidence="1">
    <location>
        <begin position="9"/>
        <end position="20"/>
    </location>
</feature>
<dbReference type="Gene3D" id="2.60.40.1730">
    <property type="entry name" value="tricorn interacting facor f3 domain"/>
    <property type="match status" value="1"/>
</dbReference>
<evidence type="ECO:0000313" key="4">
    <source>
        <dbReference type="Proteomes" id="UP001209878"/>
    </source>
</evidence>
<dbReference type="AlphaFoldDB" id="A0AAD9L6V6"/>
<dbReference type="InterPro" id="IPR045357">
    <property type="entry name" value="Aminopeptidase_N-like_N"/>
</dbReference>
<dbReference type="GO" id="GO:0008270">
    <property type="term" value="F:zinc ion binding"/>
    <property type="evidence" value="ECO:0007669"/>
    <property type="project" value="TreeGrafter"/>
</dbReference>
<dbReference type="GO" id="GO:0006508">
    <property type="term" value="P:proteolysis"/>
    <property type="evidence" value="ECO:0007669"/>
    <property type="project" value="TreeGrafter"/>
</dbReference>
<dbReference type="GO" id="GO:0042277">
    <property type="term" value="F:peptide binding"/>
    <property type="evidence" value="ECO:0007669"/>
    <property type="project" value="TreeGrafter"/>
</dbReference>
<accession>A0AAD9L6V6</accession>
<evidence type="ECO:0000259" key="2">
    <source>
        <dbReference type="Pfam" id="PF17900"/>
    </source>
</evidence>
<dbReference type="Pfam" id="PF17900">
    <property type="entry name" value="Peptidase_M1_N"/>
    <property type="match status" value="1"/>
</dbReference>
<dbReference type="InterPro" id="IPR050344">
    <property type="entry name" value="Peptidase_M1_aminopeptidases"/>
</dbReference>
<dbReference type="InterPro" id="IPR042097">
    <property type="entry name" value="Aminopeptidase_N-like_N_sf"/>
</dbReference>
<keyword evidence="4" id="KW-1185">Reference proteome</keyword>
<evidence type="ECO:0000313" key="3">
    <source>
        <dbReference type="EMBL" id="KAK2183343.1"/>
    </source>
</evidence>
<reference evidence="3" key="1">
    <citation type="journal article" date="2023" name="Mol. Biol. Evol.">
        <title>Third-Generation Sequencing Reveals the Adaptive Role of the Epigenome in Three Deep-Sea Polychaetes.</title>
        <authorList>
            <person name="Perez M."/>
            <person name="Aroh O."/>
            <person name="Sun Y."/>
            <person name="Lan Y."/>
            <person name="Juniper S.K."/>
            <person name="Young C.R."/>
            <person name="Angers B."/>
            <person name="Qian P.Y."/>
        </authorList>
    </citation>
    <scope>NUCLEOTIDE SEQUENCE</scope>
    <source>
        <strain evidence="3">R07B-5</strain>
    </source>
</reference>
<dbReference type="Proteomes" id="UP001209878">
    <property type="component" value="Unassembled WGS sequence"/>
</dbReference>
<comment type="caution">
    <text evidence="3">The sequence shown here is derived from an EMBL/GenBank/DDBJ whole genome shotgun (WGS) entry which is preliminary data.</text>
</comment>
<dbReference type="GO" id="GO:0005615">
    <property type="term" value="C:extracellular space"/>
    <property type="evidence" value="ECO:0007669"/>
    <property type="project" value="TreeGrafter"/>
</dbReference>
<proteinExistence type="predicted"/>
<dbReference type="GO" id="GO:0016020">
    <property type="term" value="C:membrane"/>
    <property type="evidence" value="ECO:0007669"/>
    <property type="project" value="TreeGrafter"/>
</dbReference>
<dbReference type="GO" id="GO:0070006">
    <property type="term" value="F:metalloaminopeptidase activity"/>
    <property type="evidence" value="ECO:0007669"/>
    <property type="project" value="TreeGrafter"/>
</dbReference>